<dbReference type="AlphaFoldDB" id="A0A173MLN7"/>
<keyword evidence="2" id="KW-0808">Transferase</keyword>
<protein>
    <submittedName>
        <fullName evidence="2">Anti-sigma regulatory factor (Ser/Thr protein kinase)</fullName>
    </submittedName>
</protein>
<dbReference type="STRING" id="477680.SAMN05421788_10114"/>
<dbReference type="Gene3D" id="3.60.40.10">
    <property type="entry name" value="PPM-type phosphatase domain"/>
    <property type="match status" value="1"/>
</dbReference>
<dbReference type="KEGG" id="fln:FLA_4598"/>
<dbReference type="Proteomes" id="UP000186917">
    <property type="component" value="Unassembled WGS sequence"/>
</dbReference>
<dbReference type="Pfam" id="PF07228">
    <property type="entry name" value="SpoIIE"/>
    <property type="match status" value="1"/>
</dbReference>
<dbReference type="SUPFAM" id="SSF55874">
    <property type="entry name" value="ATPase domain of HSP90 chaperone/DNA topoisomerase II/histidine kinase"/>
    <property type="match status" value="1"/>
</dbReference>
<dbReference type="Gene3D" id="3.30.565.10">
    <property type="entry name" value="Histidine kinase-like ATPase, C-terminal domain"/>
    <property type="match status" value="1"/>
</dbReference>
<dbReference type="SUPFAM" id="SSF81606">
    <property type="entry name" value="PP2C-like"/>
    <property type="match status" value="1"/>
</dbReference>
<dbReference type="CDD" id="cd16934">
    <property type="entry name" value="HATPase_RsbT-like"/>
    <property type="match status" value="1"/>
</dbReference>
<dbReference type="RefSeq" id="WP_076374464.1">
    <property type="nucleotide sequence ID" value="NZ_AP017422.1"/>
</dbReference>
<dbReference type="PANTHER" id="PTHR35801">
    <property type="entry name" value="PHOSPHOSERINE PHOSPHATASE RSBX"/>
    <property type="match status" value="1"/>
</dbReference>
<keyword evidence="2" id="KW-0418">Kinase</keyword>
<proteinExistence type="predicted"/>
<dbReference type="InterPro" id="IPR036890">
    <property type="entry name" value="HATPase_C_sf"/>
</dbReference>
<reference evidence="3" key="1">
    <citation type="submission" date="2017-01" db="EMBL/GenBank/DDBJ databases">
        <authorList>
            <person name="Varghese N."/>
            <person name="Submissions S."/>
        </authorList>
    </citation>
    <scope>NUCLEOTIDE SEQUENCE [LARGE SCALE GENOMIC DNA]</scope>
    <source>
        <strain evidence="3">DSM 21054</strain>
    </source>
</reference>
<dbReference type="InterPro" id="IPR036457">
    <property type="entry name" value="PPM-type-like_dom_sf"/>
</dbReference>
<dbReference type="GO" id="GO:0016301">
    <property type="term" value="F:kinase activity"/>
    <property type="evidence" value="ECO:0007669"/>
    <property type="project" value="UniProtKB-KW"/>
</dbReference>
<dbReference type="OrthoDB" id="479131at2"/>
<accession>A0A173MLN7</accession>
<dbReference type="Pfam" id="PF13581">
    <property type="entry name" value="HATPase_c_2"/>
    <property type="match status" value="1"/>
</dbReference>
<sequence>MADNHHTCFNVVDRSYLALIKKDIHNLALEKQFEAQRLAEVDIVVAELTSNLIKYSREGQLLVKTLSDGEKSCIEIISLDKGPGMSDVGRMMEDGVSTSKTLGHGLGAIKRLADEFEIYTVKGWGTILVVRIWTKASNRTRKYTAEVKSVLVPKPGETVCGDAFGIKQTPQRLSLFLGDGLGHGHEAAKAALAAVAAFHECTATTPSDTLRFIHQAVRKTRGLVGTAAFFDYQLQKWSICGVGNILCRIGTPDHSKNYLPYNGILGMNIPSSLNDQEIMYTPDQLMILCSDGIKSKLELYRNQGIYKQDLSVLATALYKDFARQTDDMSVVVGKLNI</sequence>
<dbReference type="PANTHER" id="PTHR35801:SF1">
    <property type="entry name" value="PHOSPHOSERINE PHOSPHATASE RSBX"/>
    <property type="match status" value="1"/>
</dbReference>
<evidence type="ECO:0000313" key="2">
    <source>
        <dbReference type="EMBL" id="SIS56946.1"/>
    </source>
</evidence>
<organism evidence="2 3">
    <name type="scientific">Filimonas lacunae</name>
    <dbReference type="NCBI Taxonomy" id="477680"/>
    <lineage>
        <taxon>Bacteria</taxon>
        <taxon>Pseudomonadati</taxon>
        <taxon>Bacteroidota</taxon>
        <taxon>Chitinophagia</taxon>
        <taxon>Chitinophagales</taxon>
        <taxon>Chitinophagaceae</taxon>
        <taxon>Filimonas</taxon>
    </lineage>
</organism>
<name>A0A173MLN7_9BACT</name>
<dbReference type="InterPro" id="IPR001932">
    <property type="entry name" value="PPM-type_phosphatase-like_dom"/>
</dbReference>
<gene>
    <name evidence="2" type="ORF">SAMN05421788_10114</name>
</gene>
<evidence type="ECO:0000259" key="1">
    <source>
        <dbReference type="SMART" id="SM00331"/>
    </source>
</evidence>
<dbReference type="SMART" id="SM00331">
    <property type="entry name" value="PP2C_SIG"/>
    <property type="match status" value="1"/>
</dbReference>
<dbReference type="EMBL" id="FTOR01000001">
    <property type="protein sequence ID" value="SIS56946.1"/>
    <property type="molecule type" value="Genomic_DNA"/>
</dbReference>
<feature type="domain" description="PPM-type phosphatase" evidence="1">
    <location>
        <begin position="144"/>
        <end position="335"/>
    </location>
</feature>
<evidence type="ECO:0000313" key="3">
    <source>
        <dbReference type="Proteomes" id="UP000186917"/>
    </source>
</evidence>
<dbReference type="InterPro" id="IPR039248">
    <property type="entry name" value="Ptase_RsbX"/>
</dbReference>
<dbReference type="InterPro" id="IPR003594">
    <property type="entry name" value="HATPase_dom"/>
</dbReference>
<keyword evidence="3" id="KW-1185">Reference proteome</keyword>